<proteinExistence type="predicted"/>
<dbReference type="InterPro" id="IPR052895">
    <property type="entry name" value="HetReg/Transcr_Mod"/>
</dbReference>
<sequence length="659" mass="74559">MGDFNSFKYLPLPGPNYIRLLHLEPASNNPAELRGYLKAHELNAQSEYEAISYAWGDYPESNRPIFLNNQVLKITFNLYAALMAYSYPDRTRILWADAVCINQADTAEKSQQVAIMSHIYSKAKSVQIWLTLASKAATDAMNFMRSLSLQAESFGISAEAGFLLSRSWFNRVWVVQEVTLAKKLEVSCGHSTMDWTNFARALEVLRGAIRQVPQGEARSKVEGVKPAWELVRLRDAFRLIDRHSTRHHHLMTNLVGRQMSNKACTDDRDRVYAMLAMTNSPYSMSPDYGRTVAEAYTEFTRRYSPNTQIYWAGLCRRKLRSSLESTDTSNKTDTPLHIDIMNRDYLPSWVPEFRPSLNLAWASPFTGTYRVAKGAPFHFSPHPTVRNIMYATGAIFDTIVTASWEYKAYSPPLCMYDPGFYFSVIDQLQAILCFPINFGTRVEVVKLDQIPEQQIQPTSEPRWLILAKTLTGGVGDCFGAEFLLSRYSMFVTLNHLEPGSVPWLNAIWDCFARHCLAPTGEVFQHVILNSLGVGSRPLSEDGKIADGFLGYLANILVPNRLFITTKGHIGLASRDIRSMDLVTVFNGCHMPYVVRPARKVKCKNDLAKGAVQVIGPCYLHGIMNGEIFKDRHAPQFSKLRWTRRDGDPVDSLKGWITLI</sequence>
<dbReference type="InterPro" id="IPR010730">
    <property type="entry name" value="HET"/>
</dbReference>
<dbReference type="PANTHER" id="PTHR24148:SF64">
    <property type="entry name" value="HETEROKARYON INCOMPATIBILITY DOMAIN-CONTAINING PROTEIN"/>
    <property type="match status" value="1"/>
</dbReference>
<dbReference type="Proteomes" id="UP000800039">
    <property type="component" value="Unassembled WGS sequence"/>
</dbReference>
<accession>A0A9P4GP95</accession>
<evidence type="ECO:0000313" key="3">
    <source>
        <dbReference type="Proteomes" id="UP000800039"/>
    </source>
</evidence>
<dbReference type="Pfam" id="PF06985">
    <property type="entry name" value="HET"/>
    <property type="match status" value="1"/>
</dbReference>
<reference evidence="2" key="1">
    <citation type="submission" date="2020-01" db="EMBL/GenBank/DDBJ databases">
        <authorList>
            <consortium name="DOE Joint Genome Institute"/>
            <person name="Haridas S."/>
            <person name="Albert R."/>
            <person name="Binder M."/>
            <person name="Bloem J."/>
            <person name="Labutti K."/>
            <person name="Salamov A."/>
            <person name="Andreopoulos B."/>
            <person name="Baker S.E."/>
            <person name="Barry K."/>
            <person name="Bills G."/>
            <person name="Bluhm B.H."/>
            <person name="Cannon C."/>
            <person name="Castanera R."/>
            <person name="Culley D.E."/>
            <person name="Daum C."/>
            <person name="Ezra D."/>
            <person name="Gonzalez J.B."/>
            <person name="Henrissat B."/>
            <person name="Kuo A."/>
            <person name="Liang C."/>
            <person name="Lipzen A."/>
            <person name="Lutzoni F."/>
            <person name="Magnuson J."/>
            <person name="Mondo S."/>
            <person name="Nolan M."/>
            <person name="Ohm R."/>
            <person name="Pangilinan J."/>
            <person name="Park H.-J."/>
            <person name="Ramirez L."/>
            <person name="Alfaro M."/>
            <person name="Sun H."/>
            <person name="Tritt A."/>
            <person name="Yoshinaga Y."/>
            <person name="Zwiers L.-H."/>
            <person name="Turgeon B.G."/>
            <person name="Goodwin S.B."/>
            <person name="Spatafora J.W."/>
            <person name="Crous P.W."/>
            <person name="Grigoriev I.V."/>
        </authorList>
    </citation>
    <scope>NUCLEOTIDE SEQUENCE</scope>
    <source>
        <strain evidence="2">CBS 394.84</strain>
    </source>
</reference>
<dbReference type="RefSeq" id="XP_040792706.1">
    <property type="nucleotide sequence ID" value="XM_040930635.1"/>
</dbReference>
<dbReference type="GeneID" id="63847887"/>
<protein>
    <recommendedName>
        <fullName evidence="1">Heterokaryon incompatibility domain-containing protein</fullName>
    </recommendedName>
</protein>
<dbReference type="AlphaFoldDB" id="A0A9P4GP95"/>
<name>A0A9P4GP95_9PLEO</name>
<feature type="domain" description="Heterokaryon incompatibility" evidence="1">
    <location>
        <begin position="48"/>
        <end position="177"/>
    </location>
</feature>
<evidence type="ECO:0000313" key="2">
    <source>
        <dbReference type="EMBL" id="KAF1850143.1"/>
    </source>
</evidence>
<dbReference type="EMBL" id="ML976614">
    <property type="protein sequence ID" value="KAF1850143.1"/>
    <property type="molecule type" value="Genomic_DNA"/>
</dbReference>
<organism evidence="2 3">
    <name type="scientific">Cucurbitaria berberidis CBS 394.84</name>
    <dbReference type="NCBI Taxonomy" id="1168544"/>
    <lineage>
        <taxon>Eukaryota</taxon>
        <taxon>Fungi</taxon>
        <taxon>Dikarya</taxon>
        <taxon>Ascomycota</taxon>
        <taxon>Pezizomycotina</taxon>
        <taxon>Dothideomycetes</taxon>
        <taxon>Pleosporomycetidae</taxon>
        <taxon>Pleosporales</taxon>
        <taxon>Pleosporineae</taxon>
        <taxon>Cucurbitariaceae</taxon>
        <taxon>Cucurbitaria</taxon>
    </lineage>
</organism>
<gene>
    <name evidence="2" type="ORF">K460DRAFT_326720</name>
</gene>
<dbReference type="OrthoDB" id="2157530at2759"/>
<dbReference type="Pfam" id="PF26639">
    <property type="entry name" value="Het-6_barrel"/>
    <property type="match status" value="1"/>
</dbReference>
<comment type="caution">
    <text evidence="2">The sequence shown here is derived from an EMBL/GenBank/DDBJ whole genome shotgun (WGS) entry which is preliminary data.</text>
</comment>
<dbReference type="PANTHER" id="PTHR24148">
    <property type="entry name" value="ANKYRIN REPEAT DOMAIN-CONTAINING PROTEIN 39 HOMOLOG-RELATED"/>
    <property type="match status" value="1"/>
</dbReference>
<keyword evidence="3" id="KW-1185">Reference proteome</keyword>
<evidence type="ECO:0000259" key="1">
    <source>
        <dbReference type="Pfam" id="PF06985"/>
    </source>
</evidence>